<evidence type="ECO:0000313" key="3">
    <source>
        <dbReference type="Proteomes" id="UP000199365"/>
    </source>
</evidence>
<evidence type="ECO:0000313" key="2">
    <source>
        <dbReference type="EMBL" id="SDR47759.1"/>
    </source>
</evidence>
<dbReference type="Proteomes" id="UP000199365">
    <property type="component" value="Unassembled WGS sequence"/>
</dbReference>
<dbReference type="AlphaFoldDB" id="A0A1H1JCR0"/>
<keyword evidence="1" id="KW-0812">Transmembrane</keyword>
<name>A0A1H1JCR0_9BURK</name>
<keyword evidence="1" id="KW-1133">Transmembrane helix</keyword>
<accession>A0A1H1JCR0</accession>
<proteinExistence type="predicted"/>
<protein>
    <submittedName>
        <fullName evidence="2">Uncharacterized protein</fullName>
    </submittedName>
</protein>
<evidence type="ECO:0000256" key="1">
    <source>
        <dbReference type="SAM" id="Phobius"/>
    </source>
</evidence>
<keyword evidence="3" id="KW-1185">Reference proteome</keyword>
<gene>
    <name evidence="2" type="ORF">SAMN05445850_4598</name>
</gene>
<feature type="transmembrane region" description="Helical" evidence="1">
    <location>
        <begin position="29"/>
        <end position="45"/>
    </location>
</feature>
<dbReference type="EMBL" id="FNKX01000002">
    <property type="protein sequence ID" value="SDR47759.1"/>
    <property type="molecule type" value="Genomic_DNA"/>
</dbReference>
<sequence>MATAIFATHAHCPTTRNVSHARFGDFHCVVYWVALIGFFYFYFYVRMAT</sequence>
<keyword evidence="1" id="KW-0472">Membrane</keyword>
<organism evidence="2 3">
    <name type="scientific">Paraburkholderia tuberum</name>
    <dbReference type="NCBI Taxonomy" id="157910"/>
    <lineage>
        <taxon>Bacteria</taxon>
        <taxon>Pseudomonadati</taxon>
        <taxon>Pseudomonadota</taxon>
        <taxon>Betaproteobacteria</taxon>
        <taxon>Burkholderiales</taxon>
        <taxon>Burkholderiaceae</taxon>
        <taxon>Paraburkholderia</taxon>
    </lineage>
</organism>
<reference evidence="3" key="1">
    <citation type="submission" date="2016-10" db="EMBL/GenBank/DDBJ databases">
        <authorList>
            <person name="Varghese N."/>
            <person name="Submissions S."/>
        </authorList>
    </citation>
    <scope>NUCLEOTIDE SEQUENCE [LARGE SCALE GENOMIC DNA]</scope>
    <source>
        <strain evidence="3">DUS833</strain>
    </source>
</reference>